<protein>
    <submittedName>
        <fullName evidence="2">Uncharacterized protein</fullName>
    </submittedName>
</protein>
<proteinExistence type="predicted"/>
<feature type="signal peptide" evidence="1">
    <location>
        <begin position="1"/>
        <end position="20"/>
    </location>
</feature>
<evidence type="ECO:0000256" key="1">
    <source>
        <dbReference type="SAM" id="SignalP"/>
    </source>
</evidence>
<dbReference type="AlphaFoldDB" id="A0A1N6ILP2"/>
<dbReference type="RefSeq" id="WP_074258183.1">
    <property type="nucleotide sequence ID" value="NZ_FSRL01000002.1"/>
</dbReference>
<reference evidence="3" key="1">
    <citation type="submission" date="2016-11" db="EMBL/GenBank/DDBJ databases">
        <authorList>
            <person name="Varghese N."/>
            <person name="Submissions S."/>
        </authorList>
    </citation>
    <scope>NUCLEOTIDE SEQUENCE [LARGE SCALE GENOMIC DNA]</scope>
    <source>
        <strain evidence="3">DSM 29440</strain>
    </source>
</reference>
<keyword evidence="1" id="KW-0732">Signal</keyword>
<evidence type="ECO:0000313" key="2">
    <source>
        <dbReference type="EMBL" id="SIO32964.1"/>
    </source>
</evidence>
<name>A0A1N6ILP2_9RHOB</name>
<evidence type="ECO:0000313" key="3">
    <source>
        <dbReference type="Proteomes" id="UP000184932"/>
    </source>
</evidence>
<keyword evidence="3" id="KW-1185">Reference proteome</keyword>
<dbReference type="STRING" id="1217970.SAMN05444002_4049"/>
<feature type="chain" id="PRO_5012568487" evidence="1">
    <location>
        <begin position="21"/>
        <end position="169"/>
    </location>
</feature>
<accession>A0A1N6ILP2</accession>
<dbReference type="PROSITE" id="PS51257">
    <property type="entry name" value="PROKAR_LIPOPROTEIN"/>
    <property type="match status" value="1"/>
</dbReference>
<gene>
    <name evidence="2" type="ORF">SAMN05444002_4049</name>
</gene>
<organism evidence="2 3">
    <name type="scientific">Vannielia litorea</name>
    <dbReference type="NCBI Taxonomy" id="1217970"/>
    <lineage>
        <taxon>Bacteria</taxon>
        <taxon>Pseudomonadati</taxon>
        <taxon>Pseudomonadota</taxon>
        <taxon>Alphaproteobacteria</taxon>
        <taxon>Rhodobacterales</taxon>
        <taxon>Paracoccaceae</taxon>
        <taxon>Vannielia</taxon>
    </lineage>
</organism>
<dbReference type="EMBL" id="FSRL01000002">
    <property type="protein sequence ID" value="SIO32964.1"/>
    <property type="molecule type" value="Genomic_DNA"/>
</dbReference>
<dbReference type="OrthoDB" id="7688901at2"/>
<sequence length="169" mass="17647">MTRHLLSIALLCATAACVQAEPDGPLPDAFATYGYDNGSLPPPYREEFRAEFSRSGMVLLTACRGYDDSGCVSMTAPMKDGGMLRIEQSARASGLAERPARKNPQPPIGGGLAWGKVVLDGGQTCDAIALPAEGDVARVEALLAALDAEIPDAARAQVNATADRKSEGN</sequence>
<dbReference type="Proteomes" id="UP000184932">
    <property type="component" value="Unassembled WGS sequence"/>
</dbReference>